<dbReference type="RefSeq" id="WP_119669748.1">
    <property type="nucleotide sequence ID" value="NZ_QXED01000006.1"/>
</dbReference>
<name>A0A418M4B0_9BACT</name>
<reference evidence="1 2" key="1">
    <citation type="submission" date="2018-08" db="EMBL/GenBank/DDBJ databases">
        <title>Fibrisoma montanum sp. nov., isolated from Danxia mountain soil.</title>
        <authorList>
            <person name="Huang Y."/>
        </authorList>
    </citation>
    <scope>NUCLEOTIDE SEQUENCE [LARGE SCALE GENOMIC DNA]</scope>
    <source>
        <strain evidence="1 2">HYT19</strain>
    </source>
</reference>
<comment type="caution">
    <text evidence="1">The sequence shown here is derived from an EMBL/GenBank/DDBJ whole genome shotgun (WGS) entry which is preliminary data.</text>
</comment>
<keyword evidence="2" id="KW-1185">Reference proteome</keyword>
<dbReference type="Proteomes" id="UP000283523">
    <property type="component" value="Unassembled WGS sequence"/>
</dbReference>
<dbReference type="OrthoDB" id="1356084at2"/>
<organism evidence="1 2">
    <name type="scientific">Fibrisoma montanum</name>
    <dbReference type="NCBI Taxonomy" id="2305895"/>
    <lineage>
        <taxon>Bacteria</taxon>
        <taxon>Pseudomonadati</taxon>
        <taxon>Bacteroidota</taxon>
        <taxon>Cytophagia</taxon>
        <taxon>Cytophagales</taxon>
        <taxon>Spirosomataceae</taxon>
        <taxon>Fibrisoma</taxon>
    </lineage>
</organism>
<gene>
    <name evidence="1" type="ORF">DYU11_21290</name>
</gene>
<dbReference type="EMBL" id="QXED01000006">
    <property type="protein sequence ID" value="RIV20581.1"/>
    <property type="molecule type" value="Genomic_DNA"/>
</dbReference>
<evidence type="ECO:0000313" key="1">
    <source>
        <dbReference type="EMBL" id="RIV20581.1"/>
    </source>
</evidence>
<proteinExistence type="predicted"/>
<dbReference type="AlphaFoldDB" id="A0A418M4B0"/>
<sequence length="237" mass="27724">MGYKQISLNRDPKVSGIRGGTDQAYFSDAFWQEHPELDQFMFGDDNSDYMAGLQPNFPVKMEGITLNYGAKLTDFVSVGALLRGYVVSDRLKNLLQQARLPNHKFYEVTFHQFNRNKEIIKQVGGYWWLYFQMETGEQNVNFEASVFDHNVHDERYPGQLLFPNTFTTYQQIFNQYPPAMRALKLVLKSSFDRSQDLWGTRFLTLSNYISEELLTEFKSTKITGYKSDELKDDLFFE</sequence>
<protein>
    <submittedName>
        <fullName evidence="1">Uncharacterized protein</fullName>
    </submittedName>
</protein>
<accession>A0A418M4B0</accession>
<evidence type="ECO:0000313" key="2">
    <source>
        <dbReference type="Proteomes" id="UP000283523"/>
    </source>
</evidence>